<sequence>MDLANPQALLEDIAPGKVIPSDSNTQVDRRADSAEASTARMQDGEGPSIDVRSSDFGRSTVVSLDASLAFAKRTGDFDVYLSADKKMGTYTKPSIAGAQIIFAIGSADHLGDLKVQLPIVSAKPAQRNGLMLTLTDDSKIYVMAPWARDAIGKDLATHYEVDGDTLVQRIDTTGHLTYPILADPAWTYVNDYGIGTTTPGVASAIMHGCFSCYFPVPGAPSRFPTVGTDLPLMVGPWSFHCTFGQEATGHMPGYPTWAFEFEAASGHVDGLGSYISFGFFKNDGESTYTLEVFGYIVNDNPTGVGRPAYLLGASAEWAIFASNMSNISIVT</sequence>
<dbReference type="EMBL" id="SOFG01000017">
    <property type="protein sequence ID" value="TFB85581.1"/>
    <property type="molecule type" value="Genomic_DNA"/>
</dbReference>
<proteinExistence type="predicted"/>
<gene>
    <name evidence="1" type="ORF">E3O44_13380</name>
</gene>
<organism evidence="1 2">
    <name type="scientific">Cryobacterium algoricola</name>
    <dbReference type="NCBI Taxonomy" id="1259183"/>
    <lineage>
        <taxon>Bacteria</taxon>
        <taxon>Bacillati</taxon>
        <taxon>Actinomycetota</taxon>
        <taxon>Actinomycetes</taxon>
        <taxon>Micrococcales</taxon>
        <taxon>Microbacteriaceae</taxon>
        <taxon>Cryobacterium</taxon>
    </lineage>
</organism>
<evidence type="ECO:0000313" key="2">
    <source>
        <dbReference type="Proteomes" id="UP000297608"/>
    </source>
</evidence>
<dbReference type="Proteomes" id="UP000297608">
    <property type="component" value="Unassembled WGS sequence"/>
</dbReference>
<protein>
    <submittedName>
        <fullName evidence="1">Uncharacterized protein</fullName>
    </submittedName>
</protein>
<evidence type="ECO:0000313" key="1">
    <source>
        <dbReference type="EMBL" id="TFB85581.1"/>
    </source>
</evidence>
<name>A0ABY2IAW2_9MICO</name>
<accession>A0ABY2IAW2</accession>
<dbReference type="RefSeq" id="WP_134535277.1">
    <property type="nucleotide sequence ID" value="NZ_SOFG01000017.1"/>
</dbReference>
<keyword evidence="2" id="KW-1185">Reference proteome</keyword>
<comment type="caution">
    <text evidence="1">The sequence shown here is derived from an EMBL/GenBank/DDBJ whole genome shotgun (WGS) entry which is preliminary data.</text>
</comment>
<reference evidence="1 2" key="1">
    <citation type="submission" date="2019-03" db="EMBL/GenBank/DDBJ databases">
        <title>Genomics of glacier-inhabiting Cryobacterium strains.</title>
        <authorList>
            <person name="Liu Q."/>
            <person name="Xin Y.-H."/>
        </authorList>
    </citation>
    <scope>NUCLEOTIDE SEQUENCE [LARGE SCALE GENOMIC DNA]</scope>
    <source>
        <strain evidence="1 2">MDB2-B</strain>
    </source>
</reference>